<dbReference type="Pfam" id="PF01992">
    <property type="entry name" value="vATP-synt_AC39"/>
    <property type="match status" value="1"/>
</dbReference>
<dbReference type="SUPFAM" id="SSF103486">
    <property type="entry name" value="V-type ATP synthase subunit C"/>
    <property type="match status" value="1"/>
</dbReference>
<dbReference type="Gene3D" id="1.10.132.50">
    <property type="entry name" value="ATP synthase (C/AC39) subunit, domain 3"/>
    <property type="match status" value="1"/>
</dbReference>
<dbReference type="GO" id="GO:0042777">
    <property type="term" value="P:proton motive force-driven plasma membrane ATP synthesis"/>
    <property type="evidence" value="ECO:0007669"/>
    <property type="project" value="UniProtKB-UniRule"/>
</dbReference>
<gene>
    <name evidence="6" type="primary">atpC</name>
    <name evidence="7" type="ORF">BKD89_00050</name>
</gene>
<comment type="function">
    <text evidence="6">Component of the A-type ATP synthase that produces ATP from ADP in the presence of a proton gradient across the membrane.</text>
</comment>
<dbReference type="InterPro" id="IPR035067">
    <property type="entry name" value="V-type_ATPase_csu/dsu"/>
</dbReference>
<dbReference type="RefSeq" id="WP_015503915.1">
    <property type="nucleotide sequence ID" value="NZ_CAYARL010000009.1"/>
</dbReference>
<dbReference type="OMA" id="LRKFDVW"/>
<evidence type="ECO:0000313" key="7">
    <source>
        <dbReference type="EMBL" id="AYQ54216.1"/>
    </source>
</evidence>
<evidence type="ECO:0000313" key="8">
    <source>
        <dbReference type="Proteomes" id="UP000273278"/>
    </source>
</evidence>
<evidence type="ECO:0000256" key="4">
    <source>
        <dbReference type="ARBA" id="ARBA00023065"/>
    </source>
</evidence>
<keyword evidence="6" id="KW-1003">Cell membrane</keyword>
<dbReference type="InterPro" id="IPR044911">
    <property type="entry name" value="V-type_ATPase_csu/dsu_dom_3"/>
</dbReference>
<dbReference type="InterPro" id="IPR002843">
    <property type="entry name" value="ATPase_V0-cplx_csu/dsu"/>
</dbReference>
<evidence type="ECO:0000256" key="1">
    <source>
        <dbReference type="ARBA" id="ARBA00006709"/>
    </source>
</evidence>
<proteinExistence type="inferred from homology"/>
<keyword evidence="4 6" id="KW-0406">Ion transport</keyword>
<comment type="subunit">
    <text evidence="6">Has multiple subunits with at least A(3), B(3), C, D, E, F, H, I and proteolipid K(x).</text>
</comment>
<keyword evidence="6" id="KW-0472">Membrane</keyword>
<dbReference type="GeneID" id="41320814"/>
<dbReference type="Proteomes" id="UP000273278">
    <property type="component" value="Chromosome"/>
</dbReference>
<dbReference type="HAMAP" id="MF_00314">
    <property type="entry name" value="ATP_synth_C_arch"/>
    <property type="match status" value="1"/>
</dbReference>
<keyword evidence="5 6" id="KW-0066">ATP synthesis</keyword>
<dbReference type="GO" id="GO:0005886">
    <property type="term" value="C:plasma membrane"/>
    <property type="evidence" value="ECO:0007669"/>
    <property type="project" value="UniProtKB-SubCell"/>
</dbReference>
<dbReference type="EMBL" id="CP017686">
    <property type="protein sequence ID" value="AYQ54216.1"/>
    <property type="molecule type" value="Genomic_DNA"/>
</dbReference>
<comment type="similarity">
    <text evidence="1 6">Belongs to the V-ATPase V0D/AC39 subunit family.</text>
</comment>
<dbReference type="NCBIfam" id="TIGR02923">
    <property type="entry name" value="AhaC"/>
    <property type="match status" value="1"/>
</dbReference>
<dbReference type="InterPro" id="IPR014272">
    <property type="entry name" value="ATPase_V0-cplx_csu"/>
</dbReference>
<sequence length="349" mass="39243">MFNRSGAGNYSYTSARVKAKKSKLLKEEDYNKMLMMSVPEISHYISDAGYSKEMADLGNRYEGLSLVEYATYANMAKAFRSILNSSTGALSRMVNAYLTKWDFENLKTIMRGKKYGLPIEEIREDLVPAGNLSMDDLDKMLSLTTIEDILAAFSKKIHIVVPDDVISSYKTNGILGSIEDVLVKEYYKNLLASISSSDRPTQIFRTYIKTCIDLKNVETVLKFKADGITGDVVVEYWIPGGTEVDEKVMSQLAAAQDIQAAVNEMQQLRMYSEIKDSLSQDSTILDVVGVINKYRVELANKVGHMYPLSVIPVVDYMIHKENEVRNIRMIAHGTDSGLDRDTMKKLLVI</sequence>
<keyword evidence="2 6" id="KW-0813">Transport</keyword>
<dbReference type="GO" id="GO:0046933">
    <property type="term" value="F:proton-transporting ATP synthase activity, rotational mechanism"/>
    <property type="evidence" value="ECO:0007669"/>
    <property type="project" value="UniProtKB-UniRule"/>
</dbReference>
<reference evidence="7 8" key="1">
    <citation type="submission" date="2016-10" db="EMBL/GenBank/DDBJ databases">
        <title>Complete genome of the TMA-utilizing, human hosted archaeon Methanomethylophilus alvus Gen. nov, sp. nov., strain Mx-05, derived from a pure culture.</title>
        <authorList>
            <person name="Brugere J.-F."/>
            <person name="Ben Hania W."/>
            <person name="Chaudhary P.P."/>
            <person name="Gaci N."/>
            <person name="Borrel G."/>
            <person name="Cao Van Tuat L."/>
            <person name="Fardeau M.-L."/>
            <person name="Harris H.M.B."/>
            <person name="O'Toole P.W."/>
            <person name="Ollivier B."/>
        </authorList>
    </citation>
    <scope>NUCLEOTIDE SEQUENCE [LARGE SCALE GENOMIC DNA]</scope>
    <source>
        <strain evidence="7 8">Mx-05</strain>
    </source>
</reference>
<dbReference type="Gene3D" id="1.20.1690.10">
    <property type="entry name" value="V-type ATP synthase subunit C domain"/>
    <property type="match status" value="2"/>
</dbReference>
<dbReference type="InterPro" id="IPR050873">
    <property type="entry name" value="V-ATPase_V0D/AC39_subunit"/>
</dbReference>
<dbReference type="GO" id="GO:0033179">
    <property type="term" value="C:proton-transporting V-type ATPase, V0 domain"/>
    <property type="evidence" value="ECO:0007669"/>
    <property type="project" value="InterPro"/>
</dbReference>
<dbReference type="AlphaFoldDB" id="A0A3G3IEI3"/>
<dbReference type="PANTHER" id="PTHR38682">
    <property type="entry name" value="V-TYPE ATP SYNTHASE SUBUNIT C"/>
    <property type="match status" value="1"/>
</dbReference>
<keyword evidence="3 6" id="KW-0375">Hydrogen ion transport</keyword>
<dbReference type="GO" id="GO:0046961">
    <property type="term" value="F:proton-transporting ATPase activity, rotational mechanism"/>
    <property type="evidence" value="ECO:0007669"/>
    <property type="project" value="InterPro"/>
</dbReference>
<evidence type="ECO:0000256" key="2">
    <source>
        <dbReference type="ARBA" id="ARBA00022448"/>
    </source>
</evidence>
<dbReference type="GO" id="GO:0005524">
    <property type="term" value="F:ATP binding"/>
    <property type="evidence" value="ECO:0007669"/>
    <property type="project" value="UniProtKB-UniRule"/>
</dbReference>
<evidence type="ECO:0000256" key="5">
    <source>
        <dbReference type="ARBA" id="ARBA00023310"/>
    </source>
</evidence>
<protein>
    <recommendedName>
        <fullName evidence="6">A-type ATP synthase subunit C</fullName>
    </recommendedName>
</protein>
<accession>A0A3G3IEI3</accession>
<organism evidence="7 8">
    <name type="scientific">Methanomethylophilus alvi</name>
    <dbReference type="NCBI Taxonomy" id="1291540"/>
    <lineage>
        <taxon>Archaea</taxon>
        <taxon>Methanobacteriati</taxon>
        <taxon>Thermoplasmatota</taxon>
        <taxon>Thermoplasmata</taxon>
        <taxon>Methanomassiliicoccales</taxon>
        <taxon>Methanomethylophilaceae</taxon>
        <taxon>Methanomethylophilus</taxon>
    </lineage>
</organism>
<dbReference type="InterPro" id="IPR036079">
    <property type="entry name" value="ATPase_csu/dsu_sf"/>
</dbReference>
<evidence type="ECO:0000256" key="3">
    <source>
        <dbReference type="ARBA" id="ARBA00022781"/>
    </source>
</evidence>
<name>A0A3G3IEI3_9ARCH</name>
<comment type="subcellular location">
    <subcellularLocation>
        <location evidence="6">Cell membrane</location>
        <topology evidence="6">Peripheral membrane protein</topology>
    </subcellularLocation>
</comment>
<dbReference type="PANTHER" id="PTHR38682:SF1">
    <property type="entry name" value="V-TYPE ATP SYNTHASE SUBUNIT C"/>
    <property type="match status" value="1"/>
</dbReference>
<evidence type="ECO:0000256" key="6">
    <source>
        <dbReference type="HAMAP-Rule" id="MF_00314"/>
    </source>
</evidence>